<comment type="caution">
    <text evidence="2">The sequence shown here is derived from an EMBL/GenBank/DDBJ whole genome shotgun (WGS) entry which is preliminary data.</text>
</comment>
<feature type="transmembrane region" description="Helical" evidence="1">
    <location>
        <begin position="75"/>
        <end position="95"/>
    </location>
</feature>
<evidence type="ECO:0000313" key="3">
    <source>
        <dbReference type="Proteomes" id="UP000255283"/>
    </source>
</evidence>
<dbReference type="AlphaFoldDB" id="A0AAQ1UHL8"/>
<feature type="transmembrane region" description="Helical" evidence="1">
    <location>
        <begin position="7"/>
        <end position="29"/>
    </location>
</feature>
<feature type="transmembrane region" description="Helical" evidence="1">
    <location>
        <begin position="35"/>
        <end position="54"/>
    </location>
</feature>
<name>A0AAQ1UHL8_9BACT</name>
<dbReference type="Proteomes" id="UP000255283">
    <property type="component" value="Unassembled WGS sequence"/>
</dbReference>
<evidence type="ECO:0000256" key="1">
    <source>
        <dbReference type="SAM" id="Phobius"/>
    </source>
</evidence>
<keyword evidence="1" id="KW-0812">Transmembrane</keyword>
<dbReference type="EMBL" id="UGTJ01000001">
    <property type="protein sequence ID" value="SUB79607.1"/>
    <property type="molecule type" value="Genomic_DNA"/>
</dbReference>
<sequence>MKQLNRFQSILFLAGGTMMVIGAGCFAFGFIYPALLQVVCWVFLLGAILFSLMQNLQAYEGRNLAVRRLKSIQQFAGLFFILAGISMIDTVYQIFRPLFSDLVSYFTYIYNKWVLLLLVAAVLELYTTHRIASELKKEGAD</sequence>
<dbReference type="PROSITE" id="PS51257">
    <property type="entry name" value="PROKAR_LIPOPROTEIN"/>
    <property type="match status" value="1"/>
</dbReference>
<accession>A0AAQ1UHL8</accession>
<keyword evidence="1" id="KW-0472">Membrane</keyword>
<dbReference type="RefSeq" id="WP_004340275.1">
    <property type="nucleotide sequence ID" value="NZ_CAUUQQ010000011.1"/>
</dbReference>
<protein>
    <submittedName>
        <fullName evidence="2">Uncharacterized protein</fullName>
    </submittedName>
</protein>
<proteinExistence type="predicted"/>
<organism evidence="2 3">
    <name type="scientific">Segatella buccae</name>
    <dbReference type="NCBI Taxonomy" id="28126"/>
    <lineage>
        <taxon>Bacteria</taxon>
        <taxon>Pseudomonadati</taxon>
        <taxon>Bacteroidota</taxon>
        <taxon>Bacteroidia</taxon>
        <taxon>Bacteroidales</taxon>
        <taxon>Prevotellaceae</taxon>
        <taxon>Segatella</taxon>
    </lineage>
</organism>
<feature type="transmembrane region" description="Helical" evidence="1">
    <location>
        <begin position="107"/>
        <end position="127"/>
    </location>
</feature>
<evidence type="ECO:0000313" key="2">
    <source>
        <dbReference type="EMBL" id="SUB79607.1"/>
    </source>
</evidence>
<gene>
    <name evidence="2" type="ORF">NCTC13063_00875</name>
</gene>
<keyword evidence="1" id="KW-1133">Transmembrane helix</keyword>
<reference evidence="2 3" key="1">
    <citation type="submission" date="2018-06" db="EMBL/GenBank/DDBJ databases">
        <authorList>
            <consortium name="Pathogen Informatics"/>
            <person name="Doyle S."/>
        </authorList>
    </citation>
    <scope>NUCLEOTIDE SEQUENCE [LARGE SCALE GENOMIC DNA]</scope>
    <source>
        <strain evidence="2 3">NCTC13063</strain>
    </source>
</reference>